<comment type="caution">
    <text evidence="2">The sequence shown here is derived from an EMBL/GenBank/DDBJ whole genome shotgun (WGS) entry which is preliminary data.</text>
</comment>
<feature type="domain" description="Large polyvalent protein associated" evidence="1">
    <location>
        <begin position="7"/>
        <end position="103"/>
    </location>
</feature>
<proteinExistence type="predicted"/>
<reference evidence="2 3" key="1">
    <citation type="submission" date="2019-12" db="EMBL/GenBank/DDBJ databases">
        <title>Sporaefaciens musculi gen. nov., sp. nov., a novel bacterium isolated from the caecum of an obese mouse.</title>
        <authorList>
            <person name="Rasmussen T.S."/>
            <person name="Streidl T."/>
            <person name="Hitch T.C.A."/>
            <person name="Wortmann E."/>
            <person name="Deptula P."/>
            <person name="Hansen M."/>
            <person name="Nielsen D.S."/>
            <person name="Clavel T."/>
            <person name="Vogensen F.K."/>
        </authorList>
    </citation>
    <scope>NUCLEOTIDE SEQUENCE [LARGE SCALE GENOMIC DNA]</scope>
    <source>
        <strain evidence="2 3">WCA-9-b2</strain>
    </source>
</reference>
<evidence type="ECO:0000313" key="3">
    <source>
        <dbReference type="Proteomes" id="UP000460412"/>
    </source>
</evidence>
<dbReference type="InterPro" id="IPR040809">
    <property type="entry name" value="LPD28"/>
</dbReference>
<evidence type="ECO:0000259" key="1">
    <source>
        <dbReference type="Pfam" id="PF18843"/>
    </source>
</evidence>
<keyword evidence="3" id="KW-1185">Reference proteome</keyword>
<protein>
    <recommendedName>
        <fullName evidence="1">Large polyvalent protein associated domain-containing protein</fullName>
    </recommendedName>
</protein>
<dbReference type="EMBL" id="WUQX01000001">
    <property type="protein sequence ID" value="MXP77026.1"/>
    <property type="molecule type" value="Genomic_DNA"/>
</dbReference>
<evidence type="ECO:0000313" key="2">
    <source>
        <dbReference type="EMBL" id="MXP77026.1"/>
    </source>
</evidence>
<name>A0A7X3MIF9_9FIRM</name>
<organism evidence="2 3">
    <name type="scientific">Sporofaciens musculi</name>
    <dbReference type="NCBI Taxonomy" id="2681861"/>
    <lineage>
        <taxon>Bacteria</taxon>
        <taxon>Bacillati</taxon>
        <taxon>Bacillota</taxon>
        <taxon>Clostridia</taxon>
        <taxon>Lachnospirales</taxon>
        <taxon>Lachnospiraceae</taxon>
        <taxon>Sporofaciens</taxon>
    </lineage>
</organism>
<gene>
    <name evidence="2" type="ORF">GN277_17060</name>
</gene>
<dbReference type="RefSeq" id="WP_159752063.1">
    <property type="nucleotide sequence ID" value="NZ_WUQX01000001.1"/>
</dbReference>
<sequence length="108" mass="12721">MRYQANELRYEQITVLEKEAIFTELRVLRDSVPKGFSCYEVRHDDECQGNPVEIAKGILVNFYGTLLVQESLEQVEKEGRCFLEREDWNYSGERSFTLEEYMEVRGIG</sequence>
<dbReference type="Proteomes" id="UP000460412">
    <property type="component" value="Unassembled WGS sequence"/>
</dbReference>
<dbReference type="Pfam" id="PF18843">
    <property type="entry name" value="LPD28"/>
    <property type="match status" value="1"/>
</dbReference>
<accession>A0A7X3MIF9</accession>
<dbReference type="AlphaFoldDB" id="A0A7X3MIF9"/>